<evidence type="ECO:0000313" key="3">
    <source>
        <dbReference type="Proteomes" id="UP000185696"/>
    </source>
</evidence>
<proteinExistence type="predicted"/>
<organism evidence="2 3">
    <name type="scientific">Actinophytocola xinjiangensis</name>
    <dbReference type="NCBI Taxonomy" id="485602"/>
    <lineage>
        <taxon>Bacteria</taxon>
        <taxon>Bacillati</taxon>
        <taxon>Actinomycetota</taxon>
        <taxon>Actinomycetes</taxon>
        <taxon>Pseudonocardiales</taxon>
        <taxon>Pseudonocardiaceae</taxon>
    </lineage>
</organism>
<keyword evidence="1" id="KW-0812">Transmembrane</keyword>
<protein>
    <submittedName>
        <fullName evidence="2">Uncharacterized protein</fullName>
    </submittedName>
</protein>
<dbReference type="EMBL" id="MSIF01000001">
    <property type="protein sequence ID" value="OLF14085.1"/>
    <property type="molecule type" value="Genomic_DNA"/>
</dbReference>
<accession>A0A7Z0WRS2</accession>
<feature type="transmembrane region" description="Helical" evidence="1">
    <location>
        <begin position="32"/>
        <end position="49"/>
    </location>
</feature>
<dbReference type="AlphaFoldDB" id="A0A7Z0WRS2"/>
<sequence length="59" mass="6464">MTWIKTVLTRVVVGEIVHFTVKVANPETKVDHLLVVLVVFFVTTALGVTPDSDTTGDPR</sequence>
<reference evidence="2 3" key="1">
    <citation type="submission" date="2016-12" db="EMBL/GenBank/DDBJ databases">
        <title>The draft genome sequence of Actinophytocola xinjiangensis.</title>
        <authorList>
            <person name="Wang W."/>
            <person name="Yuan L."/>
        </authorList>
    </citation>
    <scope>NUCLEOTIDE SEQUENCE [LARGE SCALE GENOMIC DNA]</scope>
    <source>
        <strain evidence="2 3">CGMCC 4.4663</strain>
    </source>
</reference>
<gene>
    <name evidence="2" type="ORF">BLA60_02665</name>
</gene>
<keyword evidence="1" id="KW-1133">Transmembrane helix</keyword>
<keyword evidence="1" id="KW-0472">Membrane</keyword>
<evidence type="ECO:0000256" key="1">
    <source>
        <dbReference type="SAM" id="Phobius"/>
    </source>
</evidence>
<dbReference type="Proteomes" id="UP000185696">
    <property type="component" value="Unassembled WGS sequence"/>
</dbReference>
<name>A0A7Z0WRS2_9PSEU</name>
<evidence type="ECO:0000313" key="2">
    <source>
        <dbReference type="EMBL" id="OLF14085.1"/>
    </source>
</evidence>
<dbReference type="RefSeq" id="WP_075131033.1">
    <property type="nucleotide sequence ID" value="NZ_MSIF01000001.1"/>
</dbReference>
<comment type="caution">
    <text evidence="2">The sequence shown here is derived from an EMBL/GenBank/DDBJ whole genome shotgun (WGS) entry which is preliminary data.</text>
</comment>
<keyword evidence="3" id="KW-1185">Reference proteome</keyword>